<dbReference type="PROSITE" id="PS50928">
    <property type="entry name" value="ABC_TM1"/>
    <property type="match status" value="1"/>
</dbReference>
<organism evidence="11 12">
    <name type="scientific">Neorhizobium phenanthreniclasticum</name>
    <dbReference type="NCBI Taxonomy" id="3157917"/>
    <lineage>
        <taxon>Bacteria</taxon>
        <taxon>Pseudomonadati</taxon>
        <taxon>Pseudomonadota</taxon>
        <taxon>Alphaproteobacteria</taxon>
        <taxon>Hyphomicrobiales</taxon>
        <taxon>Rhizobiaceae</taxon>
        <taxon>Rhizobium/Agrobacterium group</taxon>
        <taxon>Neorhizobium</taxon>
    </lineage>
</organism>
<dbReference type="EMBL" id="JBEAAL010000010">
    <property type="protein sequence ID" value="MEQ1406317.1"/>
    <property type="molecule type" value="Genomic_DNA"/>
</dbReference>
<keyword evidence="8 9" id="KW-0472">Membrane</keyword>
<reference evidence="11 12" key="1">
    <citation type="submission" date="2024-05" db="EMBL/GenBank/DDBJ databases">
        <title>Neorhizobium sp. Rsf11, a plant growth promoting and heavy metal resistant PAH-degrader.</title>
        <authorList>
            <person name="Golubev S.N."/>
            <person name="Muratova A.Y."/>
            <person name="Markelova M.I."/>
        </authorList>
    </citation>
    <scope>NUCLEOTIDE SEQUENCE [LARGE SCALE GENOMIC DNA]</scope>
    <source>
        <strain evidence="11 12">Rsf11</strain>
    </source>
</reference>
<keyword evidence="5" id="KW-0571">Peptide transport</keyword>
<dbReference type="RefSeq" id="WP_037156222.1">
    <property type="nucleotide sequence ID" value="NZ_JBEAAL010000010.1"/>
</dbReference>
<evidence type="ECO:0000256" key="3">
    <source>
        <dbReference type="ARBA" id="ARBA00022475"/>
    </source>
</evidence>
<dbReference type="Proteomes" id="UP001496627">
    <property type="component" value="Unassembled WGS sequence"/>
</dbReference>
<evidence type="ECO:0000256" key="8">
    <source>
        <dbReference type="ARBA" id="ARBA00023136"/>
    </source>
</evidence>
<comment type="caution">
    <text evidence="11">The sequence shown here is derived from an EMBL/GenBank/DDBJ whole genome shotgun (WGS) entry which is preliminary data.</text>
</comment>
<feature type="domain" description="ABC transmembrane type-1" evidence="10">
    <location>
        <begin position="79"/>
        <end position="268"/>
    </location>
</feature>
<evidence type="ECO:0000313" key="11">
    <source>
        <dbReference type="EMBL" id="MEQ1406317.1"/>
    </source>
</evidence>
<feature type="transmembrane region" description="Helical" evidence="9">
    <location>
        <begin position="245"/>
        <end position="268"/>
    </location>
</feature>
<evidence type="ECO:0000256" key="5">
    <source>
        <dbReference type="ARBA" id="ARBA00022856"/>
    </source>
</evidence>
<accession>A0ABV0M369</accession>
<evidence type="ECO:0000256" key="7">
    <source>
        <dbReference type="ARBA" id="ARBA00022989"/>
    </source>
</evidence>
<evidence type="ECO:0000259" key="10">
    <source>
        <dbReference type="PROSITE" id="PS50928"/>
    </source>
</evidence>
<evidence type="ECO:0000256" key="9">
    <source>
        <dbReference type="RuleBase" id="RU363032"/>
    </source>
</evidence>
<keyword evidence="3" id="KW-1003">Cell membrane</keyword>
<keyword evidence="4 9" id="KW-0812">Transmembrane</keyword>
<dbReference type="PANTHER" id="PTHR43386">
    <property type="entry name" value="OLIGOPEPTIDE TRANSPORT SYSTEM PERMEASE PROTEIN APPC"/>
    <property type="match status" value="1"/>
</dbReference>
<keyword evidence="6" id="KW-0653">Protein transport</keyword>
<dbReference type="Pfam" id="PF12911">
    <property type="entry name" value="OppC_N"/>
    <property type="match status" value="1"/>
</dbReference>
<evidence type="ECO:0000256" key="6">
    <source>
        <dbReference type="ARBA" id="ARBA00022927"/>
    </source>
</evidence>
<keyword evidence="7 9" id="KW-1133">Transmembrane helix</keyword>
<evidence type="ECO:0000313" key="12">
    <source>
        <dbReference type="Proteomes" id="UP001496627"/>
    </source>
</evidence>
<comment type="subcellular location">
    <subcellularLocation>
        <location evidence="1 9">Cell membrane</location>
        <topology evidence="1 9">Multi-pass membrane protein</topology>
    </subcellularLocation>
</comment>
<keyword evidence="12" id="KW-1185">Reference proteome</keyword>
<dbReference type="SUPFAM" id="SSF161098">
    <property type="entry name" value="MetI-like"/>
    <property type="match status" value="1"/>
</dbReference>
<proteinExistence type="inferred from homology"/>
<evidence type="ECO:0000256" key="1">
    <source>
        <dbReference type="ARBA" id="ARBA00004651"/>
    </source>
</evidence>
<dbReference type="InterPro" id="IPR035906">
    <property type="entry name" value="MetI-like_sf"/>
</dbReference>
<keyword evidence="2 9" id="KW-0813">Transport</keyword>
<protein>
    <submittedName>
        <fullName evidence="11">ABC transporter permease</fullName>
    </submittedName>
</protein>
<dbReference type="Pfam" id="PF00528">
    <property type="entry name" value="BPD_transp_1"/>
    <property type="match status" value="1"/>
</dbReference>
<dbReference type="CDD" id="cd06261">
    <property type="entry name" value="TM_PBP2"/>
    <property type="match status" value="1"/>
</dbReference>
<name>A0ABV0M369_9HYPH</name>
<feature type="transmembrane region" description="Helical" evidence="9">
    <location>
        <begin position="200"/>
        <end position="225"/>
    </location>
</feature>
<sequence length="284" mass="30963">MSAFLKRYLTSHLAAFGLAVLLVALFAALFGPWFVPYDPSAQDILQRLKPPLWQGSEGIHLFGTDALGRDIFSRIVVGARVSMLVGVSSVVISGAVGVTFGLIAGYEDKYAGRVLMMLTDIQLAIPFLVLALAVAAVVGPSLWNIIAILGLTNWVQYARVVRAECLVLREREFIQAAYMMGISSPHILTRHLLPNVMSSVIVISSLLVAKMILFESSLSFLGLGVPPETPTWGTMISEGRNYIGNAWWVATIPGFAIFFTVVGTNLVGDRLRDLLDPRLRQMEG</sequence>
<comment type="similarity">
    <text evidence="9">Belongs to the binding-protein-dependent transport system permease family.</text>
</comment>
<dbReference type="InterPro" id="IPR050366">
    <property type="entry name" value="BP-dependent_transpt_permease"/>
</dbReference>
<dbReference type="Gene3D" id="1.10.3720.10">
    <property type="entry name" value="MetI-like"/>
    <property type="match status" value="1"/>
</dbReference>
<evidence type="ECO:0000256" key="4">
    <source>
        <dbReference type="ARBA" id="ARBA00022692"/>
    </source>
</evidence>
<evidence type="ECO:0000256" key="2">
    <source>
        <dbReference type="ARBA" id="ARBA00022448"/>
    </source>
</evidence>
<feature type="transmembrane region" description="Helical" evidence="9">
    <location>
        <begin position="127"/>
        <end position="153"/>
    </location>
</feature>
<dbReference type="PANTHER" id="PTHR43386:SF1">
    <property type="entry name" value="D,D-DIPEPTIDE TRANSPORT SYSTEM PERMEASE PROTEIN DDPC-RELATED"/>
    <property type="match status" value="1"/>
</dbReference>
<dbReference type="InterPro" id="IPR000515">
    <property type="entry name" value="MetI-like"/>
</dbReference>
<dbReference type="InterPro" id="IPR025966">
    <property type="entry name" value="OppC_N"/>
</dbReference>
<gene>
    <name evidence="11" type="ORF">ABK249_15400</name>
</gene>
<feature type="transmembrane region" description="Helical" evidence="9">
    <location>
        <begin position="12"/>
        <end position="35"/>
    </location>
</feature>
<feature type="transmembrane region" description="Helical" evidence="9">
    <location>
        <begin position="83"/>
        <end position="106"/>
    </location>
</feature>